<dbReference type="CDD" id="cd00085">
    <property type="entry name" value="HNHc"/>
    <property type="match status" value="1"/>
</dbReference>
<dbReference type="Proteomes" id="UP001165368">
    <property type="component" value="Unassembled WGS sequence"/>
</dbReference>
<dbReference type="SMART" id="SM00507">
    <property type="entry name" value="HNHc"/>
    <property type="match status" value="1"/>
</dbReference>
<dbReference type="InterPro" id="IPR003870">
    <property type="entry name" value="DUF222"/>
</dbReference>
<keyword evidence="3" id="KW-0378">Hydrolase</keyword>
<accession>A0ABS9L176</accession>
<evidence type="ECO:0000313" key="3">
    <source>
        <dbReference type="EMBL" id="MCG2620294.1"/>
    </source>
</evidence>
<keyword evidence="3" id="KW-0255">Endonuclease</keyword>
<feature type="region of interest" description="Disordered" evidence="1">
    <location>
        <begin position="253"/>
        <end position="272"/>
    </location>
</feature>
<feature type="domain" description="HNH nuclease" evidence="2">
    <location>
        <begin position="415"/>
        <end position="467"/>
    </location>
</feature>
<dbReference type="EMBL" id="JAKLTQ010000001">
    <property type="protein sequence ID" value="MCG2620294.1"/>
    <property type="molecule type" value="Genomic_DNA"/>
</dbReference>
<comment type="caution">
    <text evidence="3">The sequence shown here is derived from an EMBL/GenBank/DDBJ whole genome shotgun (WGS) entry which is preliminary data.</text>
</comment>
<evidence type="ECO:0000313" key="4">
    <source>
        <dbReference type="Proteomes" id="UP001165368"/>
    </source>
</evidence>
<dbReference type="Gene3D" id="1.10.30.50">
    <property type="match status" value="1"/>
</dbReference>
<keyword evidence="4" id="KW-1185">Reference proteome</keyword>
<dbReference type="GO" id="GO:0004519">
    <property type="term" value="F:endonuclease activity"/>
    <property type="evidence" value="ECO:0007669"/>
    <property type="project" value="UniProtKB-KW"/>
</dbReference>
<dbReference type="InterPro" id="IPR003615">
    <property type="entry name" value="HNH_nuc"/>
</dbReference>
<sequence>MTGNCLPEPDPPAEPGGGPAAGPAPWELEFILRWGDPGAPIPEDPMAGCPDPGRRPQDWEDPDAWDSEADFDLEDLSDDVWDPDDSIPATCPLEQVHLLATVLPHRLDYRQAARQLEEARKADAWLQARIVRLAHRLAQTAVQGLPAPCPGMPERARANASELARKSATAELARLLSIPEGTACVRLEQARDLCTSLPATLAALESGEITGEQAAVIADQAATIPVSSRPAFEAVLLPGAMKLDRPALRKKARRQAERLNPEPPAVRRNRAEAGRRVELTPQSDGMAYIGAVLPAETAYAIYDRITRAAKSLQCAEETRTLAQLRPDVFADLLINGGMDAGPAAGIRAEVMVTVPVFTLLGLDEEPAELEGYGPVPADVARVLCANAPSFHRVLTHPETGVRLSWGRTTYRVPQDLARVVRHRHPVCTFAGCRRGAGTCELDHTVAFADGGETALDNLGPACKHHHRLKHMAGWMAAQSPGGNFTWISPAGYPSRTVPDHLGDGPPHYPEAVLKHLPAEHRRRLLRAAEELRNPTEPAPPGPPETGALPDPDAPPPF</sequence>
<feature type="region of interest" description="Disordered" evidence="1">
    <location>
        <begin position="524"/>
        <end position="557"/>
    </location>
</feature>
<dbReference type="RefSeq" id="WP_237817402.1">
    <property type="nucleotide sequence ID" value="NZ_JAKLTQ010000001.1"/>
</dbReference>
<feature type="region of interest" description="Disordered" evidence="1">
    <location>
        <begin position="1"/>
        <end position="65"/>
    </location>
</feature>
<gene>
    <name evidence="3" type="ORF">LVY72_00025</name>
</gene>
<proteinExistence type="predicted"/>
<organism evidence="3 4">
    <name type="scientific">Arthrobacter hankyongi</name>
    <dbReference type="NCBI Taxonomy" id="2904801"/>
    <lineage>
        <taxon>Bacteria</taxon>
        <taxon>Bacillati</taxon>
        <taxon>Actinomycetota</taxon>
        <taxon>Actinomycetes</taxon>
        <taxon>Micrococcales</taxon>
        <taxon>Micrococcaceae</taxon>
        <taxon>Arthrobacter</taxon>
    </lineage>
</organism>
<keyword evidence="3" id="KW-0540">Nuclease</keyword>
<evidence type="ECO:0000256" key="1">
    <source>
        <dbReference type="SAM" id="MobiDB-lite"/>
    </source>
</evidence>
<dbReference type="Pfam" id="PF02720">
    <property type="entry name" value="DUF222"/>
    <property type="match status" value="1"/>
</dbReference>
<reference evidence="3" key="1">
    <citation type="submission" date="2022-01" db="EMBL/GenBank/DDBJ databases">
        <authorList>
            <person name="Jo J.-H."/>
            <person name="Im W.-T."/>
        </authorList>
    </citation>
    <scope>NUCLEOTIDE SEQUENCE</scope>
    <source>
        <strain evidence="3">I2-34</strain>
    </source>
</reference>
<name>A0ABS9L176_9MICC</name>
<evidence type="ECO:0000259" key="2">
    <source>
        <dbReference type="SMART" id="SM00507"/>
    </source>
</evidence>
<protein>
    <submittedName>
        <fullName evidence="3">HNH endonuclease</fullName>
    </submittedName>
</protein>